<reference evidence="1 2" key="2">
    <citation type="submission" date="2019-05" db="EMBL/GenBank/DDBJ databases">
        <authorList>
            <person name="Suflita J.M."/>
            <person name="Marks C.R."/>
        </authorList>
    </citation>
    <scope>NUCLEOTIDE SEQUENCE [LARGE SCALE GENOMIC DNA]</scope>
    <source>
        <strain evidence="1 2">ALDC</strain>
    </source>
</reference>
<proteinExistence type="predicted"/>
<dbReference type="OrthoDB" id="582991at2"/>
<accession>A0A4P8L6D2</accession>
<dbReference type="RefSeq" id="WP_137424420.1">
    <property type="nucleotide sequence ID" value="NZ_CP040098.1"/>
</dbReference>
<dbReference type="Proteomes" id="UP000298602">
    <property type="component" value="Chromosome"/>
</dbReference>
<dbReference type="InterPro" id="IPR022148">
    <property type="entry name" value="CopG_antitoxin"/>
</dbReference>
<reference evidence="1 2" key="1">
    <citation type="submission" date="2019-05" db="EMBL/GenBank/DDBJ databases">
        <title>The Complete Genome Sequence of the n-alkane-degrading Desulfoglaeba alkanexedens ALDC reveals multiple alkylsuccinate synthase gene clusters.</title>
        <authorList>
            <person name="Callaghan A.V."/>
            <person name="Davidova I.A."/>
            <person name="Duncan K.E."/>
            <person name="Morris B."/>
            <person name="McInerney M.J."/>
        </authorList>
    </citation>
    <scope>NUCLEOTIDE SEQUENCE [LARGE SCALE GENOMIC DNA]</scope>
    <source>
        <strain evidence="1 2">ALDC</strain>
    </source>
</reference>
<sequence>MRHSDKERDPLPDESASLEEVADFWATHDTTEYADAFVDVDATFDIRERHYQVEVQKDTFELLAKRAASLNMPVQKIIDEALRKELISAP</sequence>
<keyword evidence="2" id="KW-1185">Reference proteome</keyword>
<dbReference type="EMBL" id="CP040098">
    <property type="protein sequence ID" value="QCQ22332.1"/>
    <property type="molecule type" value="Genomic_DNA"/>
</dbReference>
<dbReference type="KEGG" id="dax:FDQ92_09280"/>
<organism evidence="1 2">
    <name type="scientific">Desulfoglaeba alkanexedens ALDC</name>
    <dbReference type="NCBI Taxonomy" id="980445"/>
    <lineage>
        <taxon>Bacteria</taxon>
        <taxon>Pseudomonadati</taxon>
        <taxon>Thermodesulfobacteriota</taxon>
        <taxon>Syntrophobacteria</taxon>
        <taxon>Syntrophobacterales</taxon>
        <taxon>Syntrophobacteraceae</taxon>
        <taxon>Desulfoglaeba</taxon>
    </lineage>
</organism>
<protein>
    <submittedName>
        <fullName evidence="1">Uncharacterized protein</fullName>
    </submittedName>
</protein>
<dbReference type="AlphaFoldDB" id="A0A4P8L6D2"/>
<evidence type="ECO:0000313" key="1">
    <source>
        <dbReference type="EMBL" id="QCQ22332.1"/>
    </source>
</evidence>
<evidence type="ECO:0000313" key="2">
    <source>
        <dbReference type="Proteomes" id="UP000298602"/>
    </source>
</evidence>
<gene>
    <name evidence="1" type="ORF">FDQ92_09280</name>
</gene>
<dbReference type="Pfam" id="PF12441">
    <property type="entry name" value="CopG_antitoxin"/>
    <property type="match status" value="1"/>
</dbReference>
<name>A0A4P8L6D2_9BACT</name>